<dbReference type="Proteomes" id="UP000887458">
    <property type="component" value="Unassembled WGS sequence"/>
</dbReference>
<dbReference type="SMART" id="SM00194">
    <property type="entry name" value="PTPc"/>
    <property type="match status" value="1"/>
</dbReference>
<dbReference type="SUPFAM" id="SSF46938">
    <property type="entry name" value="CRAL/TRIO N-terminal domain"/>
    <property type="match status" value="1"/>
</dbReference>
<proteinExistence type="predicted"/>
<feature type="domain" description="Tyrosine specific protein phosphatases" evidence="3">
    <location>
        <begin position="601"/>
        <end position="683"/>
    </location>
</feature>
<dbReference type="PRINTS" id="PR00700">
    <property type="entry name" value="PRTYPHPHTASE"/>
</dbReference>
<dbReference type="InterPro" id="IPR036865">
    <property type="entry name" value="CRAL-TRIO_dom_sf"/>
</dbReference>
<gene>
    <name evidence="5" type="ORF">DERP_004055</name>
</gene>
<organism evidence="5 6">
    <name type="scientific">Dermatophagoides pteronyssinus</name>
    <name type="common">European house dust mite</name>
    <dbReference type="NCBI Taxonomy" id="6956"/>
    <lineage>
        <taxon>Eukaryota</taxon>
        <taxon>Metazoa</taxon>
        <taxon>Ecdysozoa</taxon>
        <taxon>Arthropoda</taxon>
        <taxon>Chelicerata</taxon>
        <taxon>Arachnida</taxon>
        <taxon>Acari</taxon>
        <taxon>Acariformes</taxon>
        <taxon>Sarcoptiformes</taxon>
        <taxon>Astigmata</taxon>
        <taxon>Psoroptidia</taxon>
        <taxon>Analgoidea</taxon>
        <taxon>Pyroglyphidae</taxon>
        <taxon>Dermatophagoidinae</taxon>
        <taxon>Dermatophagoides</taxon>
    </lineage>
</organism>
<dbReference type="CDD" id="cd00170">
    <property type="entry name" value="SEC14"/>
    <property type="match status" value="1"/>
</dbReference>
<evidence type="ECO:0000259" key="4">
    <source>
        <dbReference type="PROSITE" id="PS50191"/>
    </source>
</evidence>
<feature type="compositionally biased region" description="Low complexity" evidence="1">
    <location>
        <begin position="270"/>
        <end position="280"/>
    </location>
</feature>
<evidence type="ECO:0000256" key="1">
    <source>
        <dbReference type="SAM" id="MobiDB-lite"/>
    </source>
</evidence>
<dbReference type="Pfam" id="PF00102">
    <property type="entry name" value="Y_phosphatase"/>
    <property type="match status" value="1"/>
</dbReference>
<dbReference type="Gene3D" id="3.40.525.10">
    <property type="entry name" value="CRAL-TRIO lipid binding domain"/>
    <property type="match status" value="1"/>
</dbReference>
<dbReference type="PROSITE" id="PS50191">
    <property type="entry name" value="CRAL_TRIO"/>
    <property type="match status" value="1"/>
</dbReference>
<dbReference type="SUPFAM" id="SSF52087">
    <property type="entry name" value="CRAL/TRIO domain"/>
    <property type="match status" value="1"/>
</dbReference>
<sequence>MDVLPDIITPEQEKILNNFLQVVNRSRIQNNEPLMRPRTACKFLMARKFDLDRSLMLYKSHETIRFREGLVKFDPLKDPLKRELETGKFTILPKQDKTGSMIAMFSAGKHIPQETTHQTTLQGVVYQLDVALDDVQAQKSGIIFIYNMIGSKLNNFDYELSHKILNLLKGAYPGRLKKVLILSAPMWFKTPFRILQFFIRDKLRDRVHMINLAQLSSHISSELIPIDLGGTYQINHQQWLEHCLQVHKNDMGDLCPSFPSDKTLFPTPPSSNVSSLNSSPIGTMKNHHTFSSTSSSSSSTSSSTSVKHSFMNNFLNNDNKSVNIMNNNNNNNSDMITTTANSSTTTATFPPPLINGCNNVTTIQTMMNNNVDYDNDNDGPSPIGQPNEIESMLEIYEEIDDDIEGVTLEEFLQHLNQKKRKGMLDEYNEIKLTPPTGTFDTARNKANQQKNRYVDVLTYDHSRVRLPMIDNDPNSDYINANYVDGYRQKRAFISTQGPLTKTFVDFWRCVWYNKTIVIVMTTRTMERCRAKCGQYWPLDEKATSKFGNFLIINNHVDQDKDWMISNLTLVNTDTNERRTIVHMQFTSWPDFGVPQSAIAMLEFRQKVRDYQKQYLKTIDWKGHPLGPPIVVHCSAGIGRTGTFITIDISIQRLDDRGRIDIKKTVEKIRLQRAYSIQMPDQYVFCCLAVLEYAMWKGLLENVNLTKFEESDQSDTDGD</sequence>
<accession>A0ABQ8J811</accession>
<protein>
    <recommendedName>
        <fullName evidence="7">Tyrosine-protein phosphatase non-receptor type 9-like</fullName>
    </recommendedName>
</protein>
<dbReference type="InterPro" id="IPR001251">
    <property type="entry name" value="CRAL-TRIO_dom"/>
</dbReference>
<dbReference type="InterPro" id="IPR000242">
    <property type="entry name" value="PTP_cat"/>
</dbReference>
<dbReference type="PROSITE" id="PS50055">
    <property type="entry name" value="TYR_PHOSPHATASE_PTP"/>
    <property type="match status" value="1"/>
</dbReference>
<dbReference type="InterPro" id="IPR050348">
    <property type="entry name" value="Protein-Tyr_Phosphatase"/>
</dbReference>
<feature type="compositionally biased region" description="Low complexity" evidence="1">
    <location>
        <begin position="291"/>
        <end position="305"/>
    </location>
</feature>
<dbReference type="SMART" id="SM00404">
    <property type="entry name" value="PTPc_motif"/>
    <property type="match status" value="1"/>
</dbReference>
<feature type="domain" description="Tyrosine-protein phosphatase" evidence="2">
    <location>
        <begin position="423"/>
        <end position="692"/>
    </location>
</feature>
<dbReference type="InterPro" id="IPR000387">
    <property type="entry name" value="Tyr_Pase_dom"/>
</dbReference>
<feature type="region of interest" description="Disordered" evidence="1">
    <location>
        <begin position="266"/>
        <end position="306"/>
    </location>
</feature>
<dbReference type="PROSITE" id="PS00383">
    <property type="entry name" value="TYR_PHOSPHATASE_1"/>
    <property type="match status" value="1"/>
</dbReference>
<reference evidence="5 6" key="2">
    <citation type="journal article" date="2022" name="Mol. Biol. Evol.">
        <title>Comparative Genomics Reveals Insights into the Divergent Evolution of Astigmatic Mites and Household Pest Adaptations.</title>
        <authorList>
            <person name="Xiong Q."/>
            <person name="Wan A.T."/>
            <person name="Liu X."/>
            <person name="Fung C.S."/>
            <person name="Xiao X."/>
            <person name="Malainual N."/>
            <person name="Hou J."/>
            <person name="Wang L."/>
            <person name="Wang M."/>
            <person name="Yang K.Y."/>
            <person name="Cui Y."/>
            <person name="Leung E.L."/>
            <person name="Nong W."/>
            <person name="Shin S.K."/>
            <person name="Au S.W."/>
            <person name="Jeong K.Y."/>
            <person name="Chew F.T."/>
            <person name="Hui J.H."/>
            <person name="Leung T.F."/>
            <person name="Tungtrongchitr A."/>
            <person name="Zhong N."/>
            <person name="Liu Z."/>
            <person name="Tsui S.K."/>
        </authorList>
    </citation>
    <scope>NUCLEOTIDE SEQUENCE [LARGE SCALE GENOMIC DNA]</scope>
    <source>
        <strain evidence="5">Derp</strain>
    </source>
</reference>
<evidence type="ECO:0000313" key="5">
    <source>
        <dbReference type="EMBL" id="KAH9418729.1"/>
    </source>
</evidence>
<dbReference type="Pfam" id="PF00650">
    <property type="entry name" value="CRAL_TRIO"/>
    <property type="match status" value="1"/>
</dbReference>
<dbReference type="SMART" id="SM00516">
    <property type="entry name" value="SEC14"/>
    <property type="match status" value="1"/>
</dbReference>
<evidence type="ECO:0008006" key="7">
    <source>
        <dbReference type="Google" id="ProtNLM"/>
    </source>
</evidence>
<evidence type="ECO:0000259" key="3">
    <source>
        <dbReference type="PROSITE" id="PS50056"/>
    </source>
</evidence>
<dbReference type="InterPro" id="IPR029021">
    <property type="entry name" value="Prot-tyrosine_phosphatase-like"/>
</dbReference>
<evidence type="ECO:0000313" key="6">
    <source>
        <dbReference type="Proteomes" id="UP000887458"/>
    </source>
</evidence>
<feature type="domain" description="CRAL-TRIO" evidence="4">
    <location>
        <begin position="77"/>
        <end position="236"/>
    </location>
</feature>
<reference evidence="5 6" key="1">
    <citation type="journal article" date="2018" name="J. Allergy Clin. Immunol.">
        <title>High-quality assembly of Dermatophagoides pteronyssinus genome and transcriptome reveals a wide range of novel allergens.</title>
        <authorList>
            <person name="Liu X.Y."/>
            <person name="Yang K.Y."/>
            <person name="Wang M.Q."/>
            <person name="Kwok J.S."/>
            <person name="Zeng X."/>
            <person name="Yang Z."/>
            <person name="Xiao X.J."/>
            <person name="Lau C.P."/>
            <person name="Li Y."/>
            <person name="Huang Z.M."/>
            <person name="Ba J.G."/>
            <person name="Yim A.K."/>
            <person name="Ouyang C.Y."/>
            <person name="Ngai S.M."/>
            <person name="Chan T.F."/>
            <person name="Leung E.L."/>
            <person name="Liu L."/>
            <person name="Liu Z.G."/>
            <person name="Tsui S.K."/>
        </authorList>
    </citation>
    <scope>NUCLEOTIDE SEQUENCE [LARGE SCALE GENOMIC DNA]</scope>
    <source>
        <strain evidence="5">Derp</strain>
    </source>
</reference>
<dbReference type="InterPro" id="IPR036273">
    <property type="entry name" value="CRAL/TRIO_N_dom_sf"/>
</dbReference>
<comment type="caution">
    <text evidence="5">The sequence shown here is derived from an EMBL/GenBank/DDBJ whole genome shotgun (WGS) entry which is preliminary data.</text>
</comment>
<dbReference type="PANTHER" id="PTHR19134">
    <property type="entry name" value="RECEPTOR-TYPE TYROSINE-PROTEIN PHOSPHATASE"/>
    <property type="match status" value="1"/>
</dbReference>
<keyword evidence="6" id="KW-1185">Reference proteome</keyword>
<dbReference type="InterPro" id="IPR016130">
    <property type="entry name" value="Tyr_Pase_AS"/>
</dbReference>
<name>A0ABQ8J811_DERPT</name>
<dbReference type="SUPFAM" id="SSF52799">
    <property type="entry name" value="(Phosphotyrosine protein) phosphatases II"/>
    <property type="match status" value="1"/>
</dbReference>
<dbReference type="EMBL" id="NJHN03000062">
    <property type="protein sequence ID" value="KAH9418729.1"/>
    <property type="molecule type" value="Genomic_DNA"/>
</dbReference>
<dbReference type="PANTHER" id="PTHR19134:SF534">
    <property type="entry name" value="LD27988P"/>
    <property type="match status" value="1"/>
</dbReference>
<dbReference type="Gene3D" id="3.90.190.10">
    <property type="entry name" value="Protein tyrosine phosphatase superfamily"/>
    <property type="match status" value="1"/>
</dbReference>
<dbReference type="InterPro" id="IPR003595">
    <property type="entry name" value="Tyr_Pase_cat"/>
</dbReference>
<evidence type="ECO:0000259" key="2">
    <source>
        <dbReference type="PROSITE" id="PS50055"/>
    </source>
</evidence>
<dbReference type="PROSITE" id="PS50056">
    <property type="entry name" value="TYR_PHOSPHATASE_2"/>
    <property type="match status" value="1"/>
</dbReference>